<dbReference type="Pfam" id="PF03610">
    <property type="entry name" value="EIIA-man"/>
    <property type="match status" value="1"/>
</dbReference>
<keyword evidence="10" id="KW-1185">Reference proteome</keyword>
<dbReference type="RefSeq" id="WP_006304646.1">
    <property type="nucleotide sequence ID" value="NZ_AEDQ01000031.1"/>
</dbReference>
<dbReference type="InterPro" id="IPR004701">
    <property type="entry name" value="PTS_EIIA_man-typ"/>
</dbReference>
<evidence type="ECO:0000256" key="2">
    <source>
        <dbReference type="ARBA" id="ARBA00022448"/>
    </source>
</evidence>
<reference evidence="9 10" key="1">
    <citation type="submission" date="2010-08" db="EMBL/GenBank/DDBJ databases">
        <authorList>
            <person name="Durkin A.S."/>
            <person name="Madupu R."/>
            <person name="Torralba M."/>
            <person name="Gillis M."/>
            <person name="Methe B."/>
            <person name="Sutton G."/>
            <person name="Nelson K.E."/>
        </authorList>
    </citation>
    <scope>NUCLEOTIDE SEQUENCE [LARGE SCALE GENOMIC DNA]</scope>
    <source>
        <strain evidence="9 10">PB189-T1-4</strain>
    </source>
</reference>
<comment type="subcellular location">
    <subcellularLocation>
        <location evidence="1">Cytoplasm</location>
    </subcellularLocation>
</comment>
<keyword evidence="7" id="KW-0418">Kinase</keyword>
<protein>
    <submittedName>
        <fullName evidence="9">PTS system fructose IIA component</fullName>
    </submittedName>
</protein>
<evidence type="ECO:0000313" key="9">
    <source>
        <dbReference type="EMBL" id="EFL43695.1"/>
    </source>
</evidence>
<dbReference type="PROSITE" id="PS51096">
    <property type="entry name" value="PTS_EIIA_TYPE_4"/>
    <property type="match status" value="1"/>
</dbReference>
<gene>
    <name evidence="9" type="ORF">HMPREF9248_0054</name>
</gene>
<keyword evidence="5" id="KW-0808">Transferase</keyword>
<evidence type="ECO:0000256" key="3">
    <source>
        <dbReference type="ARBA" id="ARBA00022490"/>
    </source>
</evidence>
<evidence type="ECO:0000256" key="6">
    <source>
        <dbReference type="ARBA" id="ARBA00022683"/>
    </source>
</evidence>
<evidence type="ECO:0000256" key="7">
    <source>
        <dbReference type="ARBA" id="ARBA00022777"/>
    </source>
</evidence>
<evidence type="ECO:0000256" key="1">
    <source>
        <dbReference type="ARBA" id="ARBA00004496"/>
    </source>
</evidence>
<name>A0ABP2J3D7_9ACTN</name>
<dbReference type="PANTHER" id="PTHR33799:SF1">
    <property type="entry name" value="PTS SYSTEM MANNOSE-SPECIFIC EIIAB COMPONENT-RELATED"/>
    <property type="match status" value="1"/>
</dbReference>
<feature type="domain" description="PTS EIIA type-4" evidence="8">
    <location>
        <begin position="2"/>
        <end position="118"/>
    </location>
</feature>
<proteinExistence type="predicted"/>
<dbReference type="Gene3D" id="3.40.50.510">
    <property type="entry name" value="Phosphotransferase system, mannose-type IIA component"/>
    <property type="match status" value="1"/>
</dbReference>
<sequence length="136" mass="14779">MSQDLVLVSHGDLAAGLKSAVEMIMGPQKHIRTVGLYECEGQVDFLTRFEDVTRNLDSFIVFADLMGGTPCNVVSRLVLEGKRITLYAGMNMPMVINFINGDAIESHQALCSAAQQMIVCINDVLAASAVDDEDEL</sequence>
<dbReference type="InterPro" id="IPR033887">
    <property type="entry name" value="PTS_IIA_man"/>
</dbReference>
<evidence type="ECO:0000256" key="5">
    <source>
        <dbReference type="ARBA" id="ARBA00022679"/>
    </source>
</evidence>
<evidence type="ECO:0000313" key="10">
    <source>
        <dbReference type="Proteomes" id="UP000004431"/>
    </source>
</evidence>
<evidence type="ECO:0000259" key="8">
    <source>
        <dbReference type="PROSITE" id="PS51096"/>
    </source>
</evidence>
<dbReference type="Proteomes" id="UP000004431">
    <property type="component" value="Unassembled WGS sequence"/>
</dbReference>
<dbReference type="InterPro" id="IPR036662">
    <property type="entry name" value="PTS_EIIA_man-typ_sf"/>
</dbReference>
<dbReference type="SUPFAM" id="SSF53062">
    <property type="entry name" value="PTS system fructose IIA component-like"/>
    <property type="match status" value="1"/>
</dbReference>
<evidence type="ECO:0000256" key="4">
    <source>
        <dbReference type="ARBA" id="ARBA00022597"/>
    </source>
</evidence>
<comment type="caution">
    <text evidence="9">The sequence shown here is derived from an EMBL/GenBank/DDBJ whole genome shotgun (WGS) entry which is preliminary data.</text>
</comment>
<dbReference type="EMBL" id="AEDQ01000031">
    <property type="protein sequence ID" value="EFL43695.1"/>
    <property type="molecule type" value="Genomic_DNA"/>
</dbReference>
<keyword evidence="6" id="KW-0598">Phosphotransferase system</keyword>
<keyword evidence="3" id="KW-0963">Cytoplasm</keyword>
<dbReference type="PANTHER" id="PTHR33799">
    <property type="entry name" value="PTS PERMEASE-RELATED-RELATED"/>
    <property type="match status" value="1"/>
</dbReference>
<accession>A0ABP2J3D7</accession>
<keyword evidence="2" id="KW-0813">Transport</keyword>
<dbReference type="CDD" id="cd00006">
    <property type="entry name" value="PTS_IIA_man"/>
    <property type="match status" value="1"/>
</dbReference>
<keyword evidence="4" id="KW-0762">Sugar transport</keyword>
<dbReference type="InterPro" id="IPR051471">
    <property type="entry name" value="Bacterial_PTS_sugar_comp"/>
</dbReference>
<organism evidence="9 10">
    <name type="scientific">Fannyhessea vaginae PB189-T1-4</name>
    <dbReference type="NCBI Taxonomy" id="866774"/>
    <lineage>
        <taxon>Bacteria</taxon>
        <taxon>Bacillati</taxon>
        <taxon>Actinomycetota</taxon>
        <taxon>Coriobacteriia</taxon>
        <taxon>Coriobacteriales</taxon>
        <taxon>Atopobiaceae</taxon>
        <taxon>Fannyhessea</taxon>
    </lineage>
</organism>